<comment type="subcellular location">
    <subcellularLocation>
        <location evidence="1">Nucleus</location>
    </subcellularLocation>
</comment>
<dbReference type="Pfam" id="PF02732">
    <property type="entry name" value="ERCC4"/>
    <property type="match status" value="1"/>
</dbReference>
<dbReference type="GO" id="GO:0000014">
    <property type="term" value="F:single-stranded DNA endodeoxyribonuclease activity"/>
    <property type="evidence" value="ECO:0007669"/>
    <property type="project" value="TreeGrafter"/>
</dbReference>
<evidence type="ECO:0000256" key="4">
    <source>
        <dbReference type="ARBA" id="ARBA00022759"/>
    </source>
</evidence>
<feature type="region of interest" description="Disordered" evidence="11">
    <location>
        <begin position="1"/>
        <end position="21"/>
    </location>
</feature>
<accession>A0A914CEA7</accession>
<dbReference type="PANTHER" id="PTHR10150">
    <property type="entry name" value="DNA REPAIR ENDONUCLEASE XPF"/>
    <property type="match status" value="1"/>
</dbReference>
<feature type="compositionally biased region" description="Polar residues" evidence="11">
    <location>
        <begin position="1"/>
        <end position="12"/>
    </location>
</feature>
<keyword evidence="5" id="KW-0227">DNA damage</keyword>
<dbReference type="GO" id="GO:0000724">
    <property type="term" value="P:double-strand break repair via homologous recombination"/>
    <property type="evidence" value="ECO:0007669"/>
    <property type="project" value="TreeGrafter"/>
</dbReference>
<dbReference type="WBParaSite" id="ACRNAN_Path_942.g3624.t1">
    <property type="protein sequence ID" value="ACRNAN_Path_942.g3624.t1"/>
    <property type="gene ID" value="ACRNAN_Path_942.g3624"/>
</dbReference>
<keyword evidence="8" id="KW-0234">DNA repair</keyword>
<dbReference type="CDD" id="cd20078">
    <property type="entry name" value="XPF_nuclease_XPF_euk"/>
    <property type="match status" value="1"/>
</dbReference>
<evidence type="ECO:0000256" key="2">
    <source>
        <dbReference type="ARBA" id="ARBA00010015"/>
    </source>
</evidence>
<keyword evidence="9" id="KW-0539">Nucleus</keyword>
<keyword evidence="7" id="KW-0238">DNA-binding</keyword>
<dbReference type="SUPFAM" id="SSF47781">
    <property type="entry name" value="RuvA domain 2-like"/>
    <property type="match status" value="1"/>
</dbReference>
<dbReference type="SMART" id="SM00891">
    <property type="entry name" value="ERCC4"/>
    <property type="match status" value="1"/>
</dbReference>
<feature type="region of interest" description="Disordered" evidence="11">
    <location>
        <begin position="423"/>
        <end position="443"/>
    </location>
</feature>
<reference evidence="14" key="1">
    <citation type="submission" date="2022-11" db="UniProtKB">
        <authorList>
            <consortium name="WormBaseParasite"/>
        </authorList>
    </citation>
    <scope>IDENTIFICATION</scope>
</reference>
<dbReference type="InterPro" id="IPR006166">
    <property type="entry name" value="ERCC4_domain"/>
</dbReference>
<keyword evidence="4" id="KW-0255">Endonuclease</keyword>
<sequence length="913" mass="104189">MEQPELNNTQDFDPNDSSHDDQRLELLPYEQDIMLDTFADDVLFIMARGLGLERFILNHLHLYSDPQLLVLVINSDEADDHYFLKRLTELNTDCPPKVVNSDVLTKDRETIYLEGGIQFVTSRILMVDLLTDRIPVNNIAGIVVLHAEKILTTYQESFILRLFRERKKGGFVKAFTDNPIRITSGGLGQLQRLMDKLYIKRIRIVPRFDVDVKRSYDRQPATLTEINLDLPLSWRKVRSGLVDIIRTCVKELKQCTQGVDILIEDESLAPSAGLRPSLLEMELRSKSIFLIDKQERILNDLKILRGLLQKVEDLDPYSIYQHLNKLRNDKEYMSKNSGWLFTSTASKVFSAIECLCNSQDEKGNMVVSSPPKWDGLKCALDEIQMLLRSDPSATVITSNNDCCRQLIDVVKFGGDQFGWMQAKSDHDKSMGPEPGTQPYWNPANIRSYKSKSDVDQKKDLLDQLQENQKKILKESKKRRANEKPDSSTLKQAKLVNFGIVRYSEKKTANKDYQQASNEDSPQTSLPVTEKSSASGQPSSPLIFMTHYDRYSLVNALDELRPNFIILYHIDIVAMRLIETFKANNPDHSLRIYNIMYKESNEEERYLLSIRREQSALESLIREQGVLMIPTEYDISRESTSQLRRIALQKDSRKNVALPSEEAVSKIIVDMREFNSELPTVLYKRGIDLVAATLEVGDYVLSPNVCVERKALDDLTQSLNSGRVFKQVEQMLRHYENTILLIESAEKFRNKLVNGGPFQGELSKRSKEIRSLLTMLVRGNPRLRIIWSVSPKNSAELFEEIKLDQANPDADAAMAIRWDDLGDRSSTQPAPSTDEAGKKKSRKANNIIKRQMASIPNLGSGDIEKLMLSGKFENMHELVNADSETISSANGDNIPQAESLVDFFRLDFRMMRGL</sequence>
<evidence type="ECO:0000256" key="7">
    <source>
        <dbReference type="ARBA" id="ARBA00023125"/>
    </source>
</evidence>
<keyword evidence="13" id="KW-1185">Reference proteome</keyword>
<dbReference type="GO" id="GO:0000110">
    <property type="term" value="C:nucleotide-excision repair factor 1 complex"/>
    <property type="evidence" value="ECO:0007669"/>
    <property type="project" value="TreeGrafter"/>
</dbReference>
<feature type="region of interest" description="Disordered" evidence="11">
    <location>
        <begin position="508"/>
        <end position="538"/>
    </location>
</feature>
<feature type="region of interest" description="Disordered" evidence="11">
    <location>
        <begin position="821"/>
        <end position="844"/>
    </location>
</feature>
<dbReference type="GO" id="GO:0000712">
    <property type="term" value="P:resolution of meiotic recombination intermediates"/>
    <property type="evidence" value="ECO:0007669"/>
    <property type="project" value="TreeGrafter"/>
</dbReference>
<evidence type="ECO:0000313" key="14">
    <source>
        <dbReference type="WBParaSite" id="ACRNAN_Path_942.g3624.t1"/>
    </source>
</evidence>
<dbReference type="AlphaFoldDB" id="A0A914CEA7"/>
<proteinExistence type="inferred from homology"/>
<evidence type="ECO:0000256" key="6">
    <source>
        <dbReference type="ARBA" id="ARBA00022801"/>
    </source>
</evidence>
<dbReference type="GO" id="GO:0003684">
    <property type="term" value="F:damaged DNA binding"/>
    <property type="evidence" value="ECO:0007669"/>
    <property type="project" value="TreeGrafter"/>
</dbReference>
<dbReference type="Proteomes" id="UP000887540">
    <property type="component" value="Unplaced"/>
</dbReference>
<feature type="compositionally biased region" description="Polar residues" evidence="11">
    <location>
        <begin position="510"/>
        <end position="538"/>
    </location>
</feature>
<evidence type="ECO:0000256" key="11">
    <source>
        <dbReference type="SAM" id="MobiDB-lite"/>
    </source>
</evidence>
<feature type="domain" description="ERCC4" evidence="12">
    <location>
        <begin position="665"/>
        <end position="745"/>
    </location>
</feature>
<dbReference type="FunFam" id="3.40.50.10130:FF:000002">
    <property type="entry name" value="DNA repair endonuclease XPF"/>
    <property type="match status" value="1"/>
</dbReference>
<comment type="similarity">
    <text evidence="2">Belongs to the XPF family.</text>
</comment>
<dbReference type="Gene3D" id="3.40.50.10130">
    <property type="match status" value="1"/>
</dbReference>
<keyword evidence="3" id="KW-0540">Nuclease</keyword>
<organism evidence="13 14">
    <name type="scientific">Acrobeloides nanus</name>
    <dbReference type="NCBI Taxonomy" id="290746"/>
    <lineage>
        <taxon>Eukaryota</taxon>
        <taxon>Metazoa</taxon>
        <taxon>Ecdysozoa</taxon>
        <taxon>Nematoda</taxon>
        <taxon>Chromadorea</taxon>
        <taxon>Rhabditida</taxon>
        <taxon>Tylenchina</taxon>
        <taxon>Cephalobomorpha</taxon>
        <taxon>Cephaloboidea</taxon>
        <taxon>Cephalobidae</taxon>
        <taxon>Acrobeloides</taxon>
    </lineage>
</organism>
<dbReference type="InterPro" id="IPR011335">
    <property type="entry name" value="Restrct_endonuc-II-like"/>
</dbReference>
<dbReference type="InterPro" id="IPR010994">
    <property type="entry name" value="RuvA_2-like"/>
</dbReference>
<evidence type="ECO:0000256" key="1">
    <source>
        <dbReference type="ARBA" id="ARBA00004123"/>
    </source>
</evidence>
<dbReference type="PANTHER" id="PTHR10150:SF0">
    <property type="entry name" value="DNA REPAIR ENDONUCLEASE XPF"/>
    <property type="match status" value="1"/>
</dbReference>
<dbReference type="InterPro" id="IPR047520">
    <property type="entry name" value="XPF_nuclease"/>
</dbReference>
<evidence type="ECO:0000256" key="3">
    <source>
        <dbReference type="ARBA" id="ARBA00022722"/>
    </source>
</evidence>
<keyword evidence="6" id="KW-0378">Hydrolase</keyword>
<protein>
    <recommendedName>
        <fullName evidence="10">DNA repair endonuclease XPF</fullName>
    </recommendedName>
</protein>
<dbReference type="GO" id="GO:0003697">
    <property type="term" value="F:single-stranded DNA binding"/>
    <property type="evidence" value="ECO:0007669"/>
    <property type="project" value="TreeGrafter"/>
</dbReference>
<evidence type="ECO:0000313" key="13">
    <source>
        <dbReference type="Proteomes" id="UP000887540"/>
    </source>
</evidence>
<evidence type="ECO:0000256" key="8">
    <source>
        <dbReference type="ARBA" id="ARBA00023204"/>
    </source>
</evidence>
<evidence type="ECO:0000256" key="5">
    <source>
        <dbReference type="ARBA" id="ARBA00022763"/>
    </source>
</evidence>
<dbReference type="SUPFAM" id="SSF52980">
    <property type="entry name" value="Restriction endonuclease-like"/>
    <property type="match status" value="1"/>
</dbReference>
<evidence type="ECO:0000259" key="12">
    <source>
        <dbReference type="SMART" id="SM00891"/>
    </source>
</evidence>
<dbReference type="GO" id="GO:1901255">
    <property type="term" value="P:nucleotide-excision repair involved in interstrand cross-link repair"/>
    <property type="evidence" value="ECO:0007669"/>
    <property type="project" value="TreeGrafter"/>
</dbReference>
<evidence type="ECO:0000256" key="9">
    <source>
        <dbReference type="ARBA" id="ARBA00023242"/>
    </source>
</evidence>
<name>A0A914CEA7_9BILA</name>
<evidence type="ECO:0000256" key="10">
    <source>
        <dbReference type="ARBA" id="ARBA00072370"/>
    </source>
</evidence>